<feature type="transmembrane region" description="Helical" evidence="8">
    <location>
        <begin position="100"/>
        <end position="122"/>
    </location>
</feature>
<dbReference type="InterPro" id="IPR005661">
    <property type="entry name" value="OadB_MmdB"/>
</dbReference>
<comment type="caution">
    <text evidence="9">The sequence shown here is derived from an EMBL/GenBank/DDBJ whole genome shotgun (WGS) entry which is preliminary data.</text>
</comment>
<keyword evidence="5 8" id="KW-1133">Transmembrane helix</keyword>
<keyword evidence="7" id="KW-0406">Ion transport</keyword>
<sequence length="401" mass="41711">MDLSDLGGIFQGVGTLFQQDPSVAIGRIVLIFLGFGLVYLGKKEVLEPLLMIPMGLGMSAVNAGVLVLGEGRTGTLFVDPLVKDPGDVINVLQINWLQPIYTFMFSNGLIACLVFMGIGVLLDVGYVMARPFQSMIIALFAEAGTFVVFPLALLLGMAPGEAASVATIGGADGPMVLFTSLILAPELFVPITVVGYLYLGLAYGGFPYLVRALVPARLRGMPMPPGPQRRITAGQKLAFAVVVCTMLCLLFPVAAPLFLSLFVGVAVREAGIVQFQELFSSVFLYGATFFLGLTLGVLCEAGTLLNPVVLKLLLLGVLALVVSAMGGILGGYVLYFASGKRVNPVVGIAGVSCVPTTAKVAQKIAGHENPGAVIMPAALGASISGVVTSAIIAGTFVALLR</sequence>
<evidence type="ECO:0000256" key="8">
    <source>
        <dbReference type="SAM" id="Phobius"/>
    </source>
</evidence>
<accession>A0ABQ6IXA5</accession>
<keyword evidence="7" id="KW-0915">Sodium</keyword>
<feature type="transmembrane region" description="Helical" evidence="8">
    <location>
        <begin position="377"/>
        <end position="400"/>
    </location>
</feature>
<name>A0ABQ6IXA5_9MICO</name>
<organism evidence="9 10">
    <name type="scientific">Mobilicoccus caccae</name>
    <dbReference type="NCBI Taxonomy" id="1859295"/>
    <lineage>
        <taxon>Bacteria</taxon>
        <taxon>Bacillati</taxon>
        <taxon>Actinomycetota</taxon>
        <taxon>Actinomycetes</taxon>
        <taxon>Micrococcales</taxon>
        <taxon>Dermatophilaceae</taxon>
        <taxon>Mobilicoccus</taxon>
    </lineage>
</organism>
<gene>
    <name evidence="9" type="ORF">GCM10025883_37460</name>
</gene>
<evidence type="ECO:0000256" key="1">
    <source>
        <dbReference type="ARBA" id="ARBA00004651"/>
    </source>
</evidence>
<feature type="transmembrane region" description="Helical" evidence="8">
    <location>
        <begin position="48"/>
        <end position="69"/>
    </location>
</feature>
<keyword evidence="2 7" id="KW-1003">Cell membrane</keyword>
<dbReference type="PANTHER" id="PTHR35806">
    <property type="entry name" value="OXALOACETATE DECARBOXYLASE BETA CHAIN 2"/>
    <property type="match status" value="1"/>
</dbReference>
<feature type="transmembrane region" description="Helical" evidence="8">
    <location>
        <begin position="175"/>
        <end position="199"/>
    </location>
</feature>
<evidence type="ECO:0000256" key="6">
    <source>
        <dbReference type="ARBA" id="ARBA00023136"/>
    </source>
</evidence>
<evidence type="ECO:0000256" key="2">
    <source>
        <dbReference type="ARBA" id="ARBA00022475"/>
    </source>
</evidence>
<dbReference type="RefSeq" id="WP_284305228.1">
    <property type="nucleotide sequence ID" value="NZ_BSUO01000001.1"/>
</dbReference>
<evidence type="ECO:0000313" key="9">
    <source>
        <dbReference type="EMBL" id="GMA41701.1"/>
    </source>
</evidence>
<dbReference type="Proteomes" id="UP001157126">
    <property type="component" value="Unassembled WGS sequence"/>
</dbReference>
<protein>
    <submittedName>
        <fullName evidence="9">Decarboxylase</fullName>
    </submittedName>
</protein>
<feature type="transmembrane region" description="Helical" evidence="8">
    <location>
        <begin position="24"/>
        <end position="41"/>
    </location>
</feature>
<proteinExistence type="predicted"/>
<keyword evidence="7" id="KW-0813">Transport</keyword>
<dbReference type="PANTHER" id="PTHR35806:SF1">
    <property type="entry name" value="OXALOACETATE DECARBOXYLASE BETA CHAIN 2"/>
    <property type="match status" value="1"/>
</dbReference>
<keyword evidence="6 7" id="KW-0472">Membrane</keyword>
<dbReference type="PIRSF" id="PIRSF015658">
    <property type="entry name" value="MmdB_OadB"/>
    <property type="match status" value="1"/>
</dbReference>
<dbReference type="EMBL" id="BSUO01000001">
    <property type="protein sequence ID" value="GMA41701.1"/>
    <property type="molecule type" value="Genomic_DNA"/>
</dbReference>
<feature type="transmembrane region" description="Helical" evidence="8">
    <location>
        <begin position="134"/>
        <end position="155"/>
    </location>
</feature>
<dbReference type="Pfam" id="PF03977">
    <property type="entry name" value="OAD_beta"/>
    <property type="match status" value="1"/>
</dbReference>
<feature type="transmembrane region" description="Helical" evidence="8">
    <location>
        <begin position="237"/>
        <end position="262"/>
    </location>
</feature>
<feature type="transmembrane region" description="Helical" evidence="8">
    <location>
        <begin position="312"/>
        <end position="335"/>
    </location>
</feature>
<reference evidence="10" key="1">
    <citation type="journal article" date="2019" name="Int. J. Syst. Evol. Microbiol.">
        <title>The Global Catalogue of Microorganisms (GCM) 10K type strain sequencing project: providing services to taxonomists for standard genome sequencing and annotation.</title>
        <authorList>
            <consortium name="The Broad Institute Genomics Platform"/>
            <consortium name="The Broad Institute Genome Sequencing Center for Infectious Disease"/>
            <person name="Wu L."/>
            <person name="Ma J."/>
        </authorList>
    </citation>
    <scope>NUCLEOTIDE SEQUENCE [LARGE SCALE GENOMIC DNA]</scope>
    <source>
        <strain evidence="10">NBRC 113072</strain>
    </source>
</reference>
<keyword evidence="10" id="KW-1185">Reference proteome</keyword>
<comment type="subcellular location">
    <subcellularLocation>
        <location evidence="1">Cell membrane</location>
        <topology evidence="1">Multi-pass membrane protein</topology>
    </subcellularLocation>
</comment>
<keyword evidence="3 8" id="KW-0812">Transmembrane</keyword>
<evidence type="ECO:0000256" key="3">
    <source>
        <dbReference type="ARBA" id="ARBA00022692"/>
    </source>
</evidence>
<evidence type="ECO:0000256" key="7">
    <source>
        <dbReference type="PIRNR" id="PIRNR015658"/>
    </source>
</evidence>
<evidence type="ECO:0000256" key="4">
    <source>
        <dbReference type="ARBA" id="ARBA00022967"/>
    </source>
</evidence>
<feature type="transmembrane region" description="Helical" evidence="8">
    <location>
        <begin position="282"/>
        <end position="305"/>
    </location>
</feature>
<keyword evidence="7" id="KW-0739">Sodium transport</keyword>
<keyword evidence="4" id="KW-1278">Translocase</keyword>
<evidence type="ECO:0000313" key="10">
    <source>
        <dbReference type="Proteomes" id="UP001157126"/>
    </source>
</evidence>
<evidence type="ECO:0000256" key="5">
    <source>
        <dbReference type="ARBA" id="ARBA00022989"/>
    </source>
</evidence>